<keyword evidence="2" id="KW-1185">Reference proteome</keyword>
<dbReference type="Proteomes" id="UP000627521">
    <property type="component" value="Unassembled WGS sequence"/>
</dbReference>
<gene>
    <name evidence="1" type="ORF">IEG06_02565</name>
</gene>
<name>A0ABR8LWD5_9FLAO</name>
<accession>A0ABR8LWD5</accession>
<evidence type="ECO:0000313" key="2">
    <source>
        <dbReference type="Proteomes" id="UP000627521"/>
    </source>
</evidence>
<organism evidence="1 2">
    <name type="scientific">Olleya marilimosa</name>
    <dbReference type="NCBI Taxonomy" id="272164"/>
    <lineage>
        <taxon>Bacteria</taxon>
        <taxon>Pseudomonadati</taxon>
        <taxon>Bacteroidota</taxon>
        <taxon>Flavobacteriia</taxon>
        <taxon>Flavobacteriales</taxon>
        <taxon>Flavobacteriaceae</taxon>
    </lineage>
</organism>
<evidence type="ECO:0000313" key="1">
    <source>
        <dbReference type="EMBL" id="MBD3862317.1"/>
    </source>
</evidence>
<comment type="caution">
    <text evidence="1">The sequence shown here is derived from an EMBL/GenBank/DDBJ whole genome shotgun (WGS) entry which is preliminary data.</text>
</comment>
<protein>
    <recommendedName>
        <fullName evidence="3">EF-hand domain-containing protein</fullName>
    </recommendedName>
</protein>
<evidence type="ECO:0008006" key="3">
    <source>
        <dbReference type="Google" id="ProtNLM"/>
    </source>
</evidence>
<reference evidence="1 2" key="1">
    <citation type="submission" date="2020-09" db="EMBL/GenBank/DDBJ databases">
        <title>Bacillus nautilus sp. nov., Chryseoglobus crepusculi sp. nov, and Psychrobacter noctis sp. nov., isolated from deep-sea sponges from the equatorial Atlantic.</title>
        <authorList>
            <person name="Stennett H.L."/>
            <person name="Williams S.E."/>
        </authorList>
    </citation>
    <scope>NUCLEOTIDE SEQUENCE [LARGE SCALE GENOMIC DNA]</scope>
    <source>
        <strain evidence="1 2">28M-24</strain>
    </source>
</reference>
<proteinExistence type="predicted"/>
<dbReference type="EMBL" id="JACXXH010000001">
    <property type="protein sequence ID" value="MBD3862317.1"/>
    <property type="molecule type" value="Genomic_DNA"/>
</dbReference>
<sequence length="658" mass="76439">MTETFDISPIDWYTIETLQKLCLREKTSVDAIKLLYQIATEENSLNDKAKIAFVDVFQVELADTILNLNDRLKVLEDIKNKDGLSELLINTYERALKGYGYLGGLHSGDFDYSQKQFRPTKENKLDYFKKVIVALKTIAFADSNFSELAKTALVFRFTDQAVYGDFDTIMEFVFEMSEKEGALSIELRRALMQLSSERYNFEGSKLDVVNKILKTYEPKSVEEELKTIVIGAPWVNIRNPEGDYTNVSANSAKSLALRYTANNNTDWLTHIELLLKGEQRQTFFFAEHLAKQQSLANIRIFSIKIIDTLSKIAPEEQNGIFLKGFVNGCNEDSFTRELIDLLLKKESTEIFSLQVFKFLNNVEYSDLLKIKTILEKGDRYLFNIEYVDFTSLKYTEFIEFINWIKDINHSFALQLLWELLRKKDAWNELRVTVNALLFHERVLEFKSSINSSLHVEDLISKSLQDDDSQTKIDFIISKILDKYSGFSIGDDSILNNLLFTLLNNYWNKSWPVIGEFLSKNTKSIYGLNSFLERMKYDNELLYNWAITNDNYYATAIKYMEVFDKDDNGDLSWNPFVKKLLESNVANPEFFKNLSSRFISYSINSNSAEQLYINRKKLIEGILDHPLKEVKEFATKMIKILDQNIEREKKEGENYEIGN</sequence>
<dbReference type="RefSeq" id="WP_191100890.1">
    <property type="nucleotide sequence ID" value="NZ_JACXXH010000001.1"/>
</dbReference>